<dbReference type="Gene3D" id="3.30.420.10">
    <property type="entry name" value="Ribonuclease H-like superfamily/Ribonuclease H"/>
    <property type="match status" value="1"/>
</dbReference>
<gene>
    <name evidence="2" type="ORF">JXQ802_LOCUS57344</name>
    <name evidence="1" type="ORF">PYM288_LOCUS40750</name>
</gene>
<dbReference type="Proteomes" id="UP000663854">
    <property type="component" value="Unassembled WGS sequence"/>
</dbReference>
<sequence>MLEWPSNSQDLSVIEEIWSIIDKRLALKSINTKEELEKRLQEEWDVISIRLCQALVDSMPQPIEKCLKGKGGHFT</sequence>
<evidence type="ECO:0000313" key="3">
    <source>
        <dbReference type="Proteomes" id="UP000663870"/>
    </source>
</evidence>
<name>A0A816G2D2_9BILA</name>
<proteinExistence type="predicted"/>
<dbReference type="Proteomes" id="UP000663870">
    <property type="component" value="Unassembled WGS sequence"/>
</dbReference>
<keyword evidence="3" id="KW-1185">Reference proteome</keyword>
<dbReference type="InterPro" id="IPR036397">
    <property type="entry name" value="RNaseH_sf"/>
</dbReference>
<evidence type="ECO:0008006" key="4">
    <source>
        <dbReference type="Google" id="ProtNLM"/>
    </source>
</evidence>
<comment type="caution">
    <text evidence="2">The sequence shown here is derived from an EMBL/GenBank/DDBJ whole genome shotgun (WGS) entry which is preliminary data.</text>
</comment>
<dbReference type="EMBL" id="CAJNOL010014843">
    <property type="protein sequence ID" value="CAF1669454.1"/>
    <property type="molecule type" value="Genomic_DNA"/>
</dbReference>
<evidence type="ECO:0000313" key="2">
    <source>
        <dbReference type="EMBL" id="CAF1669454.1"/>
    </source>
</evidence>
<accession>A0A816G2D2</accession>
<organism evidence="2 3">
    <name type="scientific">Rotaria sordida</name>
    <dbReference type="NCBI Taxonomy" id="392033"/>
    <lineage>
        <taxon>Eukaryota</taxon>
        <taxon>Metazoa</taxon>
        <taxon>Spiralia</taxon>
        <taxon>Gnathifera</taxon>
        <taxon>Rotifera</taxon>
        <taxon>Eurotatoria</taxon>
        <taxon>Bdelloidea</taxon>
        <taxon>Philodinida</taxon>
        <taxon>Philodinidae</taxon>
        <taxon>Rotaria</taxon>
    </lineage>
</organism>
<dbReference type="AlphaFoldDB" id="A0A816G2D2"/>
<dbReference type="GO" id="GO:0003676">
    <property type="term" value="F:nucleic acid binding"/>
    <property type="evidence" value="ECO:0007669"/>
    <property type="project" value="InterPro"/>
</dbReference>
<evidence type="ECO:0000313" key="1">
    <source>
        <dbReference type="EMBL" id="CAF1540925.1"/>
    </source>
</evidence>
<reference evidence="2" key="1">
    <citation type="submission" date="2021-02" db="EMBL/GenBank/DDBJ databases">
        <authorList>
            <person name="Nowell W R."/>
        </authorList>
    </citation>
    <scope>NUCLEOTIDE SEQUENCE</scope>
</reference>
<dbReference type="EMBL" id="CAJNOH010012958">
    <property type="protein sequence ID" value="CAF1540925.1"/>
    <property type="molecule type" value="Genomic_DNA"/>
</dbReference>
<protein>
    <recommendedName>
        <fullName evidence="4">Tc1-like transposase DDE domain-containing protein</fullName>
    </recommendedName>
</protein>